<dbReference type="RefSeq" id="WP_013148052.1">
    <property type="nucleotide sequence ID" value="NC_014207.1"/>
</dbReference>
<dbReference type="InterPro" id="IPR031939">
    <property type="entry name" value="Adhesin_E-like"/>
</dbReference>
<evidence type="ECO:0000256" key="1">
    <source>
        <dbReference type="SAM" id="SignalP"/>
    </source>
</evidence>
<feature type="domain" description="Surface-adhesin protein E-like" evidence="2">
    <location>
        <begin position="24"/>
        <end position="130"/>
    </location>
</feature>
<accession>D7DI53</accession>
<dbReference type="AlphaFoldDB" id="D7DI53"/>
<evidence type="ECO:0000313" key="4">
    <source>
        <dbReference type="Proteomes" id="UP000000383"/>
    </source>
</evidence>
<keyword evidence="1" id="KW-0732">Signal</keyword>
<dbReference type="HOGENOM" id="CLU_1852904_0_0_4"/>
<dbReference type="OrthoDB" id="8537653at2"/>
<organism evidence="3 4">
    <name type="scientific">Methylotenera versatilis (strain 301)</name>
    <dbReference type="NCBI Taxonomy" id="666681"/>
    <lineage>
        <taxon>Bacteria</taxon>
        <taxon>Pseudomonadati</taxon>
        <taxon>Pseudomonadota</taxon>
        <taxon>Betaproteobacteria</taxon>
        <taxon>Nitrosomonadales</taxon>
        <taxon>Methylophilaceae</taxon>
        <taxon>Methylotenera</taxon>
    </lineage>
</organism>
<name>D7DI53_METV0</name>
<keyword evidence="4" id="KW-1185">Reference proteome</keyword>
<proteinExistence type="predicted"/>
<dbReference type="Proteomes" id="UP000000383">
    <property type="component" value="Chromosome"/>
</dbReference>
<gene>
    <name evidence="3" type="ordered locus">M301_1355</name>
</gene>
<sequence precursor="true">MIKKQLLMGAVLLTISINTMAVEWDSIIKKADYEIFVDIDSYNVASGFPYFLTKTIFKNNQSLTSNKRLISYQYVVKNTLFNCKQPLFKVTSIDFYSQKNKLLSSEKLTPEFRPISFGSDEYAVAQLACQVHQMVGGQ</sequence>
<reference evidence="4" key="1">
    <citation type="submission" date="2010-05" db="EMBL/GenBank/DDBJ databases">
        <title>Complete sequence of Methylotenera sp. 301.</title>
        <authorList>
            <person name="Lucas S."/>
            <person name="Copeland A."/>
            <person name="Lapidus A."/>
            <person name="Cheng J.-F."/>
            <person name="Bruce D."/>
            <person name="Goodwin L."/>
            <person name="Pitluck S."/>
            <person name="Clum A."/>
            <person name="Land M."/>
            <person name="Hauser L."/>
            <person name="Kyrpides N."/>
            <person name="Ivanova N."/>
            <person name="Chistoservova L."/>
            <person name="Kalyuzhnaya M."/>
            <person name="Woyke T."/>
        </authorList>
    </citation>
    <scope>NUCLEOTIDE SEQUENCE [LARGE SCALE GENOMIC DNA]</scope>
    <source>
        <strain evidence="4">301</strain>
    </source>
</reference>
<feature type="chain" id="PRO_5003094742" description="Surface-adhesin protein E-like domain-containing protein" evidence="1">
    <location>
        <begin position="22"/>
        <end position="138"/>
    </location>
</feature>
<evidence type="ECO:0000313" key="3">
    <source>
        <dbReference type="EMBL" id="ADI29738.1"/>
    </source>
</evidence>
<dbReference type="EMBL" id="CP002056">
    <property type="protein sequence ID" value="ADI29738.1"/>
    <property type="molecule type" value="Genomic_DNA"/>
</dbReference>
<feature type="signal peptide" evidence="1">
    <location>
        <begin position="1"/>
        <end position="21"/>
    </location>
</feature>
<dbReference type="eggNOG" id="ENOG5030XQZ">
    <property type="taxonomic scope" value="Bacteria"/>
</dbReference>
<protein>
    <recommendedName>
        <fullName evidence="2">Surface-adhesin protein E-like domain-containing protein</fullName>
    </recommendedName>
</protein>
<dbReference type="STRING" id="666681.M301_1355"/>
<dbReference type="KEGG" id="meh:M301_1355"/>
<dbReference type="Pfam" id="PF16747">
    <property type="entry name" value="Adhesin_E"/>
    <property type="match status" value="1"/>
</dbReference>
<evidence type="ECO:0000259" key="2">
    <source>
        <dbReference type="Pfam" id="PF16747"/>
    </source>
</evidence>
<reference evidence="3 4" key="2">
    <citation type="journal article" date="2011" name="J. Bacteriol.">
        <title>Genomes of three methylotrophs from a single niche uncover genetic and metabolic divergence of Methylophilaceae.</title>
        <authorList>
            <person name="Lapidus A."/>
            <person name="Clum A."/>
            <person name="Labutti K."/>
            <person name="Kaluzhnaya M.G."/>
            <person name="Lim S."/>
            <person name="Beck D.A."/>
            <person name="Glavina Del Rio T."/>
            <person name="Nolan M."/>
            <person name="Mavromatis K."/>
            <person name="Huntemann M."/>
            <person name="Lucas S."/>
            <person name="Lidstrom M.E."/>
            <person name="Ivanova N."/>
            <person name="Chistoserdova L."/>
        </authorList>
    </citation>
    <scope>NUCLEOTIDE SEQUENCE [LARGE SCALE GENOMIC DNA]</scope>
    <source>
        <strain evidence="3 4">301</strain>
    </source>
</reference>